<dbReference type="InterPro" id="IPR025202">
    <property type="entry name" value="PLD-like_dom"/>
</dbReference>
<feature type="compositionally biased region" description="Basic and acidic residues" evidence="1">
    <location>
        <begin position="128"/>
        <end position="139"/>
    </location>
</feature>
<dbReference type="EMBL" id="KQ474079">
    <property type="protein sequence ID" value="KPV74926.1"/>
    <property type="molecule type" value="Genomic_DNA"/>
</dbReference>
<feature type="compositionally biased region" description="Basic and acidic residues" evidence="1">
    <location>
        <begin position="1272"/>
        <end position="1283"/>
    </location>
</feature>
<feature type="compositionally biased region" description="Basic and acidic residues" evidence="1">
    <location>
        <begin position="583"/>
        <end position="604"/>
    </location>
</feature>
<dbReference type="GO" id="GO:0032049">
    <property type="term" value="P:cardiolipin biosynthetic process"/>
    <property type="evidence" value="ECO:0007669"/>
    <property type="project" value="UniProtKB-ARBA"/>
</dbReference>
<dbReference type="Pfam" id="PF12706">
    <property type="entry name" value="Lactamase_B_2"/>
    <property type="match status" value="1"/>
</dbReference>
<accession>A0A194S680</accession>
<dbReference type="PROSITE" id="PS50035">
    <property type="entry name" value="PLD"/>
    <property type="match status" value="2"/>
</dbReference>
<dbReference type="RefSeq" id="XP_018270975.1">
    <property type="nucleotide sequence ID" value="XM_018414410.1"/>
</dbReference>
<feature type="region of interest" description="Disordered" evidence="1">
    <location>
        <begin position="1168"/>
        <end position="1202"/>
    </location>
</feature>
<feature type="compositionally biased region" description="Gly residues" evidence="1">
    <location>
        <begin position="1288"/>
        <end position="1297"/>
    </location>
</feature>
<dbReference type="GeneID" id="28974858"/>
<feature type="region of interest" description="Disordered" evidence="1">
    <location>
        <begin position="390"/>
        <end position="604"/>
    </location>
</feature>
<dbReference type="GO" id="GO:0030572">
    <property type="term" value="F:phosphatidyltransferase activity"/>
    <property type="evidence" value="ECO:0007669"/>
    <property type="project" value="UniProtKB-ARBA"/>
</dbReference>
<organism evidence="3 4">
    <name type="scientific">Rhodotorula graminis (strain WP1)</name>
    <dbReference type="NCBI Taxonomy" id="578459"/>
    <lineage>
        <taxon>Eukaryota</taxon>
        <taxon>Fungi</taxon>
        <taxon>Dikarya</taxon>
        <taxon>Basidiomycota</taxon>
        <taxon>Pucciniomycotina</taxon>
        <taxon>Microbotryomycetes</taxon>
        <taxon>Sporidiobolales</taxon>
        <taxon>Sporidiobolaceae</taxon>
        <taxon>Rhodotorula</taxon>
    </lineage>
</organism>
<dbReference type="Proteomes" id="UP000053890">
    <property type="component" value="Unassembled WGS sequence"/>
</dbReference>
<feature type="compositionally biased region" description="Polar residues" evidence="1">
    <location>
        <begin position="464"/>
        <end position="493"/>
    </location>
</feature>
<dbReference type="Gene3D" id="3.30.870.10">
    <property type="entry name" value="Endonuclease Chain A"/>
    <property type="match status" value="2"/>
</dbReference>
<feature type="compositionally biased region" description="Polar residues" evidence="1">
    <location>
        <begin position="1354"/>
        <end position="1366"/>
    </location>
</feature>
<dbReference type="Gene3D" id="3.60.15.10">
    <property type="entry name" value="Ribonuclease Z/Hydroxyacylglutathione hydrolase-like"/>
    <property type="match status" value="2"/>
</dbReference>
<dbReference type="SUPFAM" id="SSF56024">
    <property type="entry name" value="Phospholipase D/nuclease"/>
    <property type="match status" value="2"/>
</dbReference>
<feature type="domain" description="PLD phosphodiesterase" evidence="2">
    <location>
        <begin position="1542"/>
        <end position="1569"/>
    </location>
</feature>
<feature type="region of interest" description="Disordered" evidence="1">
    <location>
        <begin position="126"/>
        <end position="149"/>
    </location>
</feature>
<feature type="domain" description="PLD phosphodiesterase" evidence="2">
    <location>
        <begin position="1041"/>
        <end position="1068"/>
    </location>
</feature>
<gene>
    <name evidence="3" type="ORF">RHOBADRAFT_44445</name>
</gene>
<name>A0A194S680_RHOGW</name>
<dbReference type="PANTHER" id="PTHR21248">
    <property type="entry name" value="CARDIOLIPIN SYNTHASE"/>
    <property type="match status" value="1"/>
</dbReference>
<dbReference type="CDD" id="cd00138">
    <property type="entry name" value="PLDc_SF"/>
    <property type="match status" value="1"/>
</dbReference>
<dbReference type="InterPro" id="IPR001736">
    <property type="entry name" value="PLipase_D/transphosphatidylase"/>
</dbReference>
<dbReference type="InterPro" id="IPR001279">
    <property type="entry name" value="Metallo-B-lactamas"/>
</dbReference>
<feature type="compositionally biased region" description="Basic and acidic residues" evidence="1">
    <location>
        <begin position="525"/>
        <end position="536"/>
    </location>
</feature>
<feature type="compositionally biased region" description="Polar residues" evidence="1">
    <location>
        <begin position="417"/>
        <end position="436"/>
    </location>
</feature>
<proteinExistence type="predicted"/>
<feature type="region of interest" description="Disordered" evidence="1">
    <location>
        <begin position="1311"/>
        <end position="1368"/>
    </location>
</feature>
<feature type="compositionally biased region" description="Basic and acidic residues" evidence="1">
    <location>
        <begin position="291"/>
        <end position="302"/>
    </location>
</feature>
<feature type="region of interest" description="Disordered" evidence="1">
    <location>
        <begin position="267"/>
        <end position="302"/>
    </location>
</feature>
<dbReference type="Pfam" id="PF13091">
    <property type="entry name" value="PLDc_2"/>
    <property type="match status" value="1"/>
</dbReference>
<evidence type="ECO:0000313" key="3">
    <source>
        <dbReference type="EMBL" id="KPV74926.1"/>
    </source>
</evidence>
<feature type="compositionally biased region" description="Low complexity" evidence="1">
    <location>
        <begin position="1246"/>
        <end position="1261"/>
    </location>
</feature>
<dbReference type="OrthoDB" id="9997422at2759"/>
<feature type="compositionally biased region" description="Basic and acidic residues" evidence="1">
    <location>
        <begin position="813"/>
        <end position="826"/>
    </location>
</feature>
<evidence type="ECO:0000256" key="1">
    <source>
        <dbReference type="SAM" id="MobiDB-lite"/>
    </source>
</evidence>
<keyword evidence="4" id="KW-1185">Reference proteome</keyword>
<sequence length="1636" mass="176714">MVPHPLEPESPPDRPSHHVVHPITGTVTYRNPWPSASAPTASELLFGGAWLGWPKLHLNKHPKARELKVLDPGDWGRAKVRELRREAEGDGTGKKVGFARSTWLGHASVYVQLPLDVAPDPLSGLRRRSVDGEADEAKVRGGGKGAVDQEDRYAEGEGTTLKLLFDPIFSERAGPTSYTGPGRLRAAPCEVQDLPGVDAVLISHNHYDHLDAGSVKQVLDKWPRAKFLVPLGNKQWFFASGVPLSQIIELDWWQDVDLTPSDFGLVPPPLAAPTPPDEDFLSGQQGRSRSMRSESPREKERVRFTCVPAQHNSGRSPADQGSTLWCGWVVEHLLESDAPSPAPFFGRGETNDSAITTASTASFVSAPDADEVIAAMAKSVLVEEPEDGDFAVEEDDDDGLKASPAHDGRALLEPPSMRSSPLSTPGGSSNDLSLQPTSSTATTSSDPVPVAPLQVPRQRRGSRSVDTSPSRRGSVSQLLQRSSSFSKSLTRRLSSAERPALPNRRGSLSTPPAPPPLSRSSSLRMARERQHAREAGSESGLLDVPSPSAADGHASGTSSPGEPTALGKVSEPPAPEADEVDEEKVAADERARESAAKAKRAEEEVGRAVHEGRWSKRVIRKGAIFHAGDTGYRRHRRCLHPVCPAFDEIGLKFGPFDVSFVPIWRGGSLGFVSAIGLRLHHENISSALHGSPADAVDIHLDVRSRNTIGVHFGTFIGSESESLEAIIELQEAVEEAGVKTLDDPNEDEMGRMGVIDIGETWCSEIHNLLIPRRTATGEPAALLALAKPVPFPPLDLMHDRTRTVTHALARSKRAAEGAKGKERADDGGGAAGSQLRWKAGVAPGQAARRLFPKPNFAQRAYRRFFIKRDLKYGRAWTPEELDEAAARGNFPHRPSDLFLKMYSDVLTCLTRDPLAGNVSPSLIGTQGTIPLSVVSTIPDIMQHYHDCIVLAEKEVFLVTNYWQPSDSVKKVAEGLVELNRRVGERKGERIVVKVMWDRGAVQQLWHNHVSVKPETWAPLGLPHPKDVPNLSIEVINFHRPLLGTFHQKSLVVDRRVALLNSNNIQDRPNLEMMVHLEGPVVDSLYDNMLISWDESLSPTLPCLTEPSPTSHPDLFPYTFTDANPYLANIDVAKAAKAARMLLSRQAAEAQKGEQQASLAPPEWWRRESAVGHAHSPGLRPFSAHGLSGHPQAHAGGTSGDAHGGEGKFAALVAQLVEKAREEKARLALGMSSIMGEGQRHPHGGEDAAAAPAVGAAPPHVVENGESLADSGFDGRSKRSEDRTVVNGEGNGVEGGSKGNQAALAVHTNDLHPASSATSDPNPPGFNDPDAPEPTGATLKHAPPPKITPDGASDLPTSPSGTPKNGTASSARLRALSKALNAGAINQIDAAIVDEKLIHDFKPHMLHRAHAPSPICLVNRRPHGSPGHNDIRCPQAAAWLAALKFAEKNVFIQTPTLNAAPIVRGVVEACAHGGKDGKGIPVTLFLGLGFNDKGESIPFQGGTNEEVVFRLYGQLRKLGKEGNLHVYWYTGKDQIRPLNAIHKSRNCHIKFMSVDGQCAIVGNGNLDSQSFWHSQEANILVDNPQLVADWMDQLRTNQSTHQYGRVDTDGIWRDPSTGEELEKPKAIGCFTAMRAVI</sequence>
<protein>
    <recommendedName>
        <fullName evidence="2">PLD phosphodiesterase domain-containing protein</fullName>
    </recommendedName>
</protein>
<dbReference type="PANTHER" id="PTHR21248:SF22">
    <property type="entry name" value="PHOSPHOLIPASE D"/>
    <property type="match status" value="1"/>
</dbReference>
<reference evidence="3 4" key="1">
    <citation type="journal article" date="2015" name="Front. Microbiol.">
        <title>Genome sequence of the plant growth promoting endophytic yeast Rhodotorula graminis WP1.</title>
        <authorList>
            <person name="Firrincieli A."/>
            <person name="Otillar R."/>
            <person name="Salamov A."/>
            <person name="Schmutz J."/>
            <person name="Khan Z."/>
            <person name="Redman R.S."/>
            <person name="Fleck N.D."/>
            <person name="Lindquist E."/>
            <person name="Grigoriev I.V."/>
            <person name="Doty S.L."/>
        </authorList>
    </citation>
    <scope>NUCLEOTIDE SEQUENCE [LARGE SCALE GENOMIC DNA]</scope>
    <source>
        <strain evidence="3 4">WP1</strain>
    </source>
</reference>
<dbReference type="InterPro" id="IPR036866">
    <property type="entry name" value="RibonucZ/Hydroxyglut_hydro"/>
</dbReference>
<feature type="region of interest" description="Disordered" evidence="1">
    <location>
        <begin position="809"/>
        <end position="834"/>
    </location>
</feature>
<feature type="region of interest" description="Disordered" evidence="1">
    <location>
        <begin position="1234"/>
        <end position="1298"/>
    </location>
</feature>
<dbReference type="SUPFAM" id="SSF56281">
    <property type="entry name" value="Metallo-hydrolase/oxidoreductase"/>
    <property type="match status" value="2"/>
</dbReference>
<evidence type="ECO:0000259" key="2">
    <source>
        <dbReference type="PROSITE" id="PS50035"/>
    </source>
</evidence>
<evidence type="ECO:0000313" key="4">
    <source>
        <dbReference type="Proteomes" id="UP000053890"/>
    </source>
</evidence>